<dbReference type="InterPro" id="IPR000270">
    <property type="entry name" value="PB1_dom"/>
</dbReference>
<evidence type="ECO:0000259" key="1">
    <source>
        <dbReference type="SMART" id="SM00666"/>
    </source>
</evidence>
<proteinExistence type="predicted"/>
<dbReference type="AlphaFoldDB" id="A0A200PPJ0"/>
<dbReference type="PANTHER" id="PTHR31066">
    <property type="entry name" value="OS05G0427100 PROTEIN-RELATED"/>
    <property type="match status" value="1"/>
</dbReference>
<dbReference type="CDD" id="cd06410">
    <property type="entry name" value="PB1_UP2"/>
    <property type="match status" value="1"/>
</dbReference>
<dbReference type="OrthoDB" id="1882326at2759"/>
<sequence>MAAIGGGGGGGGGEERIRVKFLCSHGGKILPRPADGKLKYVGGETRIVIVPRDINFSELINKLSSIFAGDTVLKYQLIPEDLDALVSVTNDDDLRYMLDEYDRQINSSENNGGIPRLRAFLFPSNPILIENQTAPNNAMDDYAIEQRYIDAINGVVRASTNIGRPIFGIASSCGSSPRSIGPDTYAPESINHDMFLPSGFRREMHRVHSSPSDLCNLGHHYRHHHQHPLEQQLQQPYMSSRFHGGGGSGRLASAGLSVGRSEIGRPQMGHIPTRYYSPSRVLNGGYIGCGHDGECTVFRSEGF</sequence>
<name>A0A200PPJ0_MACCD</name>
<dbReference type="Proteomes" id="UP000195402">
    <property type="component" value="Unassembled WGS sequence"/>
</dbReference>
<dbReference type="FunCoup" id="A0A200PPJ0">
    <property type="interactions" value="90"/>
</dbReference>
<dbReference type="OMA" id="YNHELPE"/>
<dbReference type="SMART" id="SM00666">
    <property type="entry name" value="PB1"/>
    <property type="match status" value="1"/>
</dbReference>
<comment type="caution">
    <text evidence="2">The sequence shown here is derived from an EMBL/GenBank/DDBJ whole genome shotgun (WGS) entry which is preliminary data.</text>
</comment>
<dbReference type="Gene3D" id="3.10.20.90">
    <property type="entry name" value="Phosphatidylinositol 3-kinase Catalytic Subunit, Chain A, domain 1"/>
    <property type="match status" value="1"/>
</dbReference>
<dbReference type="InterPro" id="IPR053198">
    <property type="entry name" value="Gynoecium_Dev_Regulator"/>
</dbReference>
<dbReference type="InParanoid" id="A0A200PPJ0"/>
<evidence type="ECO:0000313" key="2">
    <source>
        <dbReference type="EMBL" id="OVA00122.1"/>
    </source>
</evidence>
<gene>
    <name evidence="2" type="ORF">BVC80_1459g1</name>
</gene>
<protein>
    <submittedName>
        <fullName evidence="2">Phox/Bem1p</fullName>
    </submittedName>
</protein>
<dbReference type="SUPFAM" id="SSF54277">
    <property type="entry name" value="CAD &amp; PB1 domains"/>
    <property type="match status" value="1"/>
</dbReference>
<organism evidence="2 3">
    <name type="scientific">Macleaya cordata</name>
    <name type="common">Five-seeded plume-poppy</name>
    <name type="synonym">Bocconia cordata</name>
    <dbReference type="NCBI Taxonomy" id="56857"/>
    <lineage>
        <taxon>Eukaryota</taxon>
        <taxon>Viridiplantae</taxon>
        <taxon>Streptophyta</taxon>
        <taxon>Embryophyta</taxon>
        <taxon>Tracheophyta</taxon>
        <taxon>Spermatophyta</taxon>
        <taxon>Magnoliopsida</taxon>
        <taxon>Ranunculales</taxon>
        <taxon>Papaveraceae</taxon>
        <taxon>Papaveroideae</taxon>
        <taxon>Macleaya</taxon>
    </lineage>
</organism>
<dbReference type="EMBL" id="MVGT01004364">
    <property type="protein sequence ID" value="OVA00122.1"/>
    <property type="molecule type" value="Genomic_DNA"/>
</dbReference>
<feature type="domain" description="PB1" evidence="1">
    <location>
        <begin position="33"/>
        <end position="124"/>
    </location>
</feature>
<keyword evidence="3" id="KW-1185">Reference proteome</keyword>
<dbReference type="Pfam" id="PF00564">
    <property type="entry name" value="PB1"/>
    <property type="match status" value="1"/>
</dbReference>
<evidence type="ECO:0000313" key="3">
    <source>
        <dbReference type="Proteomes" id="UP000195402"/>
    </source>
</evidence>
<reference evidence="2 3" key="1">
    <citation type="journal article" date="2017" name="Mol. Plant">
        <title>The Genome of Medicinal Plant Macleaya cordata Provides New Insights into Benzylisoquinoline Alkaloids Metabolism.</title>
        <authorList>
            <person name="Liu X."/>
            <person name="Liu Y."/>
            <person name="Huang P."/>
            <person name="Ma Y."/>
            <person name="Qing Z."/>
            <person name="Tang Q."/>
            <person name="Cao H."/>
            <person name="Cheng P."/>
            <person name="Zheng Y."/>
            <person name="Yuan Z."/>
            <person name="Zhou Y."/>
            <person name="Liu J."/>
            <person name="Tang Z."/>
            <person name="Zhuo Y."/>
            <person name="Zhang Y."/>
            <person name="Yu L."/>
            <person name="Huang J."/>
            <person name="Yang P."/>
            <person name="Peng Q."/>
            <person name="Zhang J."/>
            <person name="Jiang W."/>
            <person name="Zhang Z."/>
            <person name="Lin K."/>
            <person name="Ro D.K."/>
            <person name="Chen X."/>
            <person name="Xiong X."/>
            <person name="Shang Y."/>
            <person name="Huang S."/>
            <person name="Zeng J."/>
        </authorList>
    </citation>
    <scope>NUCLEOTIDE SEQUENCE [LARGE SCALE GENOMIC DNA]</scope>
    <source>
        <strain evidence="3">cv. BLH2017</strain>
        <tissue evidence="2">Root</tissue>
    </source>
</reference>
<dbReference type="PANTHER" id="PTHR31066:SF47">
    <property type="entry name" value="PB1 DOMAIN-CONTAINING PROTEIN"/>
    <property type="match status" value="1"/>
</dbReference>
<accession>A0A200PPJ0</accession>